<feature type="region of interest" description="Disordered" evidence="1">
    <location>
        <begin position="61"/>
        <end position="115"/>
    </location>
</feature>
<feature type="compositionally biased region" description="Low complexity" evidence="1">
    <location>
        <begin position="271"/>
        <end position="281"/>
    </location>
</feature>
<reference evidence="2" key="1">
    <citation type="submission" date="2014-12" db="EMBL/GenBank/DDBJ databases">
        <title>Genome Sequence of Valsa Canker Pathogens Uncovers a Specific Adaption of Colonization on Woody Bark.</title>
        <authorList>
            <person name="Yin Z."/>
            <person name="Liu H."/>
            <person name="Gao X."/>
            <person name="Li Z."/>
            <person name="Song N."/>
            <person name="Ke X."/>
            <person name="Dai Q."/>
            <person name="Wu Y."/>
            <person name="Sun Y."/>
            <person name="Xu J.-R."/>
            <person name="Kang Z.K."/>
            <person name="Wang L."/>
            <person name="Huang L."/>
        </authorList>
    </citation>
    <scope>NUCLEOTIDE SEQUENCE [LARGE SCALE GENOMIC DNA]</scope>
    <source>
        <strain evidence="2">03-8</strain>
    </source>
</reference>
<evidence type="ECO:0000313" key="2">
    <source>
        <dbReference type="EMBL" id="KUI72826.1"/>
    </source>
</evidence>
<dbReference type="EMBL" id="CM003106">
    <property type="protein sequence ID" value="KUI72826.1"/>
    <property type="molecule type" value="Genomic_DNA"/>
</dbReference>
<organism evidence="2 3">
    <name type="scientific">Cytospora mali</name>
    <name type="common">Apple Valsa canker fungus</name>
    <name type="synonym">Valsa mali</name>
    <dbReference type="NCBI Taxonomy" id="578113"/>
    <lineage>
        <taxon>Eukaryota</taxon>
        <taxon>Fungi</taxon>
        <taxon>Dikarya</taxon>
        <taxon>Ascomycota</taxon>
        <taxon>Pezizomycotina</taxon>
        <taxon>Sordariomycetes</taxon>
        <taxon>Sordariomycetidae</taxon>
        <taxon>Diaporthales</taxon>
        <taxon>Cytosporaceae</taxon>
        <taxon>Cytospora</taxon>
    </lineage>
</organism>
<feature type="region of interest" description="Disordered" evidence="1">
    <location>
        <begin position="15"/>
        <end position="40"/>
    </location>
</feature>
<protein>
    <submittedName>
        <fullName evidence="2">Uncharacterized protein</fullName>
    </submittedName>
</protein>
<gene>
    <name evidence="2" type="ORF">VM1G_08600</name>
</gene>
<name>A0A194W8N2_CYTMA</name>
<feature type="compositionally biased region" description="Basic and acidic residues" evidence="1">
    <location>
        <begin position="15"/>
        <end position="26"/>
    </location>
</feature>
<evidence type="ECO:0000256" key="1">
    <source>
        <dbReference type="SAM" id="MobiDB-lite"/>
    </source>
</evidence>
<feature type="region of interest" description="Disordered" evidence="1">
    <location>
        <begin position="181"/>
        <end position="281"/>
    </location>
</feature>
<dbReference type="OrthoDB" id="5242894at2759"/>
<proteinExistence type="predicted"/>
<accession>A0A194W8N2</accession>
<dbReference type="AlphaFoldDB" id="A0A194W8N2"/>
<dbReference type="Proteomes" id="UP000078559">
    <property type="component" value="Chromosome 9"/>
</dbReference>
<keyword evidence="3" id="KW-1185">Reference proteome</keyword>
<feature type="compositionally biased region" description="Polar residues" evidence="1">
    <location>
        <begin position="86"/>
        <end position="102"/>
    </location>
</feature>
<evidence type="ECO:0000313" key="3">
    <source>
        <dbReference type="Proteomes" id="UP000078559"/>
    </source>
</evidence>
<dbReference type="SMR" id="A0A194W8N2"/>
<sequence length="625" mass="70596">MAIIATLTLQKRPEKVLALPRTDKSGPPKQKKAQSLPYDAAQKRTTQWYIFRTPATRVQALHGNLDPPGSAVEEVSDSEDDHAQAPDNSSRSKSQESPSGVGQSEPRPDSPGTSRLIDVCMEKRAQSSQVGWARLRNSSLGIGDEGDILANTGIFTSSEESRLDGSIITSDGARTNLLDQLSPLPRNMVDPNTPRLNPFELPDTSKFAPSAPQSPTQHGTARPSPRSGPKTLTPSFLHISRHAGSKRPASEITDSEEPSASHHENSDEPETSSSQQPTCSTTAAVQEFSWLSDSLDRAENLLPPPTMHQELLKIYSVLRQLVRVAATQFIVVEPHDFIETLSWSHLQPSQTQDIEIIRRLRGDIATEKGQKKKILIPFHHDLDMFLACIELSARPRVLRIFDPEMILLDDESQGIRQAKRDAIGGMRRAYNSTGNFGKTPPHLRLLKRCARTDVQEAVARSHMVAEDFVEEFSHITRLIKEMDQKLLETNTNLRYEMYHEVLERLEDIDSEETETWAEVEALNIQASLDLKSFESKLAEMQRCLFEWRADYQEALEHLRSRKGTKPVRNTQGTCRKLDIERGDLKEIQKTLATQRNTEPLSGRKRLKEARKRFRERNRFRFLDTN</sequence>